<accession>A0A9P1D3U3</accession>
<dbReference type="PROSITE" id="PS00108">
    <property type="entry name" value="PROTEIN_KINASE_ST"/>
    <property type="match status" value="1"/>
</dbReference>
<dbReference type="SMART" id="SM00220">
    <property type="entry name" value="S_TKc"/>
    <property type="match status" value="1"/>
</dbReference>
<evidence type="ECO:0000259" key="3">
    <source>
        <dbReference type="PROSITE" id="PS50011"/>
    </source>
</evidence>
<evidence type="ECO:0000313" key="5">
    <source>
        <dbReference type="EMBL" id="CAL4789787.1"/>
    </source>
</evidence>
<dbReference type="Proteomes" id="UP001152797">
    <property type="component" value="Unassembled WGS sequence"/>
</dbReference>
<keyword evidence="6" id="KW-1185">Reference proteome</keyword>
<dbReference type="InterPro" id="IPR008271">
    <property type="entry name" value="Ser/Thr_kinase_AS"/>
</dbReference>
<sequence length="360" mass="40394">MVRRVDAVKTRNDESGKWVNQYHLLQKVGAGTFCKVLLAKSDTGIHAVKRFGRTVLKKRMVAKFDASGASTVPFQQCIDEEIRILGRMSHPHVVQLQEVLDDPLDENLYLIFEGLPGGQLMNWNEQSCSYSAGPAVERLGSAVTDSRPFADGPGEERNIFVFSEVLAKHFAHQLADGIAYIHSLGVIHKDLKPDNLVLSREVPEEWLCQLDVSRWPKLPVLERSKDLPKVDYGELVVKIADFNCAEECPGPNFEIFDAQGTQNFTPPECFRKEDDGVIKGKPRDMWSLGCVLFVLVYGRCPFWAEDNLLLQLQIMQCTLEMPTGGPVLSKEWTALLQSLLSRDPSARPTAEALVQSDWLK</sequence>
<dbReference type="PROSITE" id="PS50011">
    <property type="entry name" value="PROTEIN_KINASE_DOM"/>
    <property type="match status" value="1"/>
</dbReference>
<comment type="caution">
    <text evidence="4">The sequence shown here is derived from an EMBL/GenBank/DDBJ whole genome shotgun (WGS) entry which is preliminary data.</text>
</comment>
<dbReference type="InterPro" id="IPR011009">
    <property type="entry name" value="Kinase-like_dom_sf"/>
</dbReference>
<keyword evidence="5" id="KW-0418">Kinase</keyword>
<evidence type="ECO:0000256" key="2">
    <source>
        <dbReference type="ARBA" id="ARBA00022840"/>
    </source>
</evidence>
<dbReference type="Gene3D" id="1.10.510.10">
    <property type="entry name" value="Transferase(Phosphotransferase) domain 1"/>
    <property type="match status" value="1"/>
</dbReference>
<dbReference type="EMBL" id="CAMXCT010003112">
    <property type="protein sequence ID" value="CAI4002475.1"/>
    <property type="molecule type" value="Genomic_DNA"/>
</dbReference>
<dbReference type="GO" id="GO:0004674">
    <property type="term" value="F:protein serine/threonine kinase activity"/>
    <property type="evidence" value="ECO:0007669"/>
    <property type="project" value="TreeGrafter"/>
</dbReference>
<evidence type="ECO:0000313" key="4">
    <source>
        <dbReference type="EMBL" id="CAI4002475.1"/>
    </source>
</evidence>
<dbReference type="Pfam" id="PF00069">
    <property type="entry name" value="Pkinase"/>
    <property type="match status" value="2"/>
</dbReference>
<keyword evidence="2" id="KW-0067">ATP-binding</keyword>
<reference evidence="4" key="1">
    <citation type="submission" date="2022-10" db="EMBL/GenBank/DDBJ databases">
        <authorList>
            <person name="Chen Y."/>
            <person name="Dougan E. K."/>
            <person name="Chan C."/>
            <person name="Rhodes N."/>
            <person name="Thang M."/>
        </authorList>
    </citation>
    <scope>NUCLEOTIDE SEQUENCE</scope>
</reference>
<name>A0A9P1D3U3_9DINO</name>
<gene>
    <name evidence="4" type="ORF">C1SCF055_LOCUS28425</name>
</gene>
<dbReference type="OrthoDB" id="68483at2759"/>
<dbReference type="InterPro" id="IPR000719">
    <property type="entry name" value="Prot_kinase_dom"/>
</dbReference>
<dbReference type="EMBL" id="CAMXCT030003112">
    <property type="protein sequence ID" value="CAL4789787.1"/>
    <property type="molecule type" value="Genomic_DNA"/>
</dbReference>
<organism evidence="4">
    <name type="scientific">Cladocopium goreaui</name>
    <dbReference type="NCBI Taxonomy" id="2562237"/>
    <lineage>
        <taxon>Eukaryota</taxon>
        <taxon>Sar</taxon>
        <taxon>Alveolata</taxon>
        <taxon>Dinophyceae</taxon>
        <taxon>Suessiales</taxon>
        <taxon>Symbiodiniaceae</taxon>
        <taxon>Cladocopium</taxon>
    </lineage>
</organism>
<dbReference type="GO" id="GO:0005737">
    <property type="term" value="C:cytoplasm"/>
    <property type="evidence" value="ECO:0007669"/>
    <property type="project" value="TreeGrafter"/>
</dbReference>
<protein>
    <submittedName>
        <fullName evidence="5">Probable serine/threonine-protein kinase DDB_G0279405</fullName>
    </submittedName>
</protein>
<dbReference type="PANTHER" id="PTHR24346">
    <property type="entry name" value="MAP/MICROTUBULE AFFINITY-REGULATING KINASE"/>
    <property type="match status" value="1"/>
</dbReference>
<dbReference type="Gene3D" id="3.30.200.20">
    <property type="entry name" value="Phosphorylase Kinase, domain 1"/>
    <property type="match status" value="1"/>
</dbReference>
<dbReference type="AlphaFoldDB" id="A0A9P1D3U3"/>
<dbReference type="SUPFAM" id="SSF56112">
    <property type="entry name" value="Protein kinase-like (PK-like)"/>
    <property type="match status" value="1"/>
</dbReference>
<dbReference type="GO" id="GO:0005524">
    <property type="term" value="F:ATP binding"/>
    <property type="evidence" value="ECO:0007669"/>
    <property type="project" value="UniProtKB-KW"/>
</dbReference>
<feature type="domain" description="Protein kinase" evidence="3">
    <location>
        <begin position="22"/>
        <end position="359"/>
    </location>
</feature>
<dbReference type="PANTHER" id="PTHR24346:SF77">
    <property type="entry name" value="SERINE THREONINE PROTEIN KINASE"/>
    <property type="match status" value="1"/>
</dbReference>
<evidence type="ECO:0000256" key="1">
    <source>
        <dbReference type="ARBA" id="ARBA00022741"/>
    </source>
</evidence>
<keyword evidence="5" id="KW-0808">Transferase</keyword>
<dbReference type="GO" id="GO:0035556">
    <property type="term" value="P:intracellular signal transduction"/>
    <property type="evidence" value="ECO:0007669"/>
    <property type="project" value="TreeGrafter"/>
</dbReference>
<dbReference type="EMBL" id="CAMXCT020003112">
    <property type="protein sequence ID" value="CAL1155850.1"/>
    <property type="molecule type" value="Genomic_DNA"/>
</dbReference>
<evidence type="ECO:0000313" key="6">
    <source>
        <dbReference type="Proteomes" id="UP001152797"/>
    </source>
</evidence>
<keyword evidence="1" id="KW-0547">Nucleotide-binding</keyword>
<proteinExistence type="predicted"/>
<reference evidence="5 6" key="2">
    <citation type="submission" date="2024-05" db="EMBL/GenBank/DDBJ databases">
        <authorList>
            <person name="Chen Y."/>
            <person name="Shah S."/>
            <person name="Dougan E. K."/>
            <person name="Thang M."/>
            <person name="Chan C."/>
        </authorList>
    </citation>
    <scope>NUCLEOTIDE SEQUENCE [LARGE SCALE GENOMIC DNA]</scope>
</reference>